<feature type="signal peptide" evidence="2">
    <location>
        <begin position="1"/>
        <end position="19"/>
    </location>
</feature>
<protein>
    <recommendedName>
        <fullName evidence="5">Lipoprotein</fullName>
    </recommendedName>
</protein>
<proteinExistence type="predicted"/>
<name>A0ABZ1UHS4_9BURK</name>
<keyword evidence="2" id="KW-0732">Signal</keyword>
<dbReference type="Proteomes" id="UP000321323">
    <property type="component" value="Chromosome"/>
</dbReference>
<gene>
    <name evidence="3" type="ORF">E7V67_021720</name>
</gene>
<evidence type="ECO:0000313" key="3">
    <source>
        <dbReference type="EMBL" id="WUR12296.1"/>
    </source>
</evidence>
<dbReference type="PROSITE" id="PS51257">
    <property type="entry name" value="PROKAR_LIPOPROTEIN"/>
    <property type="match status" value="1"/>
</dbReference>
<evidence type="ECO:0000256" key="2">
    <source>
        <dbReference type="SAM" id="SignalP"/>
    </source>
</evidence>
<feature type="chain" id="PRO_5046252562" description="Lipoprotein" evidence="2">
    <location>
        <begin position="20"/>
        <end position="277"/>
    </location>
</feature>
<feature type="compositionally biased region" description="Low complexity" evidence="1">
    <location>
        <begin position="33"/>
        <end position="44"/>
    </location>
</feature>
<feature type="region of interest" description="Disordered" evidence="1">
    <location>
        <begin position="31"/>
        <end position="54"/>
    </location>
</feature>
<organism evidence="3 4">
    <name type="scientific">[Empedobacter] haloabium</name>
    <dbReference type="NCBI Taxonomy" id="592317"/>
    <lineage>
        <taxon>Bacteria</taxon>
        <taxon>Pseudomonadati</taxon>
        <taxon>Pseudomonadota</taxon>
        <taxon>Betaproteobacteria</taxon>
        <taxon>Burkholderiales</taxon>
        <taxon>Oxalobacteraceae</taxon>
        <taxon>Telluria group</taxon>
        <taxon>Telluria group incertae sedis</taxon>
    </lineage>
</organism>
<reference evidence="3 4" key="1">
    <citation type="journal article" date="2019" name="Int. J. Syst. Evol. Microbiol.">
        <title>The Draft Whole-Genome Sequence of the Antibiotic Producer Empedobacter haloabium ATCC 31962 Provides Indications for Its Taxonomic Reclassification.</title>
        <authorList>
            <person name="Miess H."/>
            <person name="Arlt P."/>
            <person name="Apel A.K."/>
            <person name="Weber T."/>
            <person name="Nieselt K."/>
            <person name="Hanssen F."/>
            <person name="Czemmel S."/>
            <person name="Nahnsen S."/>
            <person name="Gross H."/>
        </authorList>
    </citation>
    <scope>NUCLEOTIDE SEQUENCE [LARGE SCALE GENOMIC DNA]</scope>
    <source>
        <strain evidence="3 4">ATCC 31962</strain>
    </source>
</reference>
<evidence type="ECO:0008006" key="5">
    <source>
        <dbReference type="Google" id="ProtNLM"/>
    </source>
</evidence>
<accession>A0ABZ1UHS4</accession>
<evidence type="ECO:0000313" key="4">
    <source>
        <dbReference type="Proteomes" id="UP000321323"/>
    </source>
</evidence>
<evidence type="ECO:0000256" key="1">
    <source>
        <dbReference type="SAM" id="MobiDB-lite"/>
    </source>
</evidence>
<dbReference type="EMBL" id="CP136508">
    <property type="protein sequence ID" value="WUR12296.1"/>
    <property type="molecule type" value="Genomic_DNA"/>
</dbReference>
<sequence length="277" mass="29520">MLRRTALLSALTLSLLLAACGKKHEQAVDDSVAAENAEAQATEAPVEEPKPEPKADYWQFVGPLVAGTYEGECVRLPDARKMDATIKVGADGKVSSSGLEVDLHTAKTIMMMRSRDDKGQYSTVATLAVDEGQGGTLSLQSGKENGASLGKGETGIACTTVTANRNLNARPLYQSVAKLLEGRKQTIGCLDTKNLLVRRKLDFAFDNGVVKIGDASFDLKDAVGEGFTVNDDGKNVGLIVEMPAKRTLNVLFDGAGNVTLLQAHNDQESTHHCMVES</sequence>
<keyword evidence="4" id="KW-1185">Reference proteome</keyword>